<sequence>MVYVLKVLTNQLSEKILIHAVRHYAIGHWRGEQGLKWSFWVNLILIRALIFALQDWFAPFEGQDHNDHQVAVLLFVFVFHGVVFVWQAVGVVRASEESVRASGYMAPAWATQLTLIIMVFWVLAFTLEAWQMTLRDPDRLEAYAAMEAQRAAKYSVEPSADGKTLTLSGSIERGITRKLDAQLAAYPNTSHIVLSSPGGNIYEARGLSNAIRKNGLNTLVTLECSSSCTTAFIGGAERFLVNGAKLGFHQFRIDAVYSVLNADPLKEQERDKALFIKSGVAAWFVEEMFNSPSSEIWYPNSSKLLAARVVTKVIDRVGEK</sequence>
<keyword evidence="1" id="KW-0812">Transmembrane</keyword>
<organism evidence="2 3">
    <name type="scientific">Neptunicoccus cionae</name>
    <dbReference type="NCBI Taxonomy" id="2035344"/>
    <lineage>
        <taxon>Bacteria</taxon>
        <taxon>Pseudomonadati</taxon>
        <taxon>Pseudomonadota</taxon>
        <taxon>Alphaproteobacteria</taxon>
        <taxon>Rhodobacterales</taxon>
        <taxon>Paracoccaceae</taxon>
        <taxon>Neptunicoccus</taxon>
    </lineage>
</organism>
<dbReference type="SUPFAM" id="SSF52096">
    <property type="entry name" value="ClpP/crotonase"/>
    <property type="match status" value="1"/>
</dbReference>
<dbReference type="EMBL" id="BMKA01000002">
    <property type="protein sequence ID" value="GGA15272.1"/>
    <property type="molecule type" value="Genomic_DNA"/>
</dbReference>
<keyword evidence="3" id="KW-1185">Reference proteome</keyword>
<evidence type="ECO:0000313" key="2">
    <source>
        <dbReference type="EMBL" id="GGA15272.1"/>
    </source>
</evidence>
<name>A0A916QVK9_9RHOB</name>
<keyword evidence="1" id="KW-0472">Membrane</keyword>
<feature type="transmembrane region" description="Helical" evidence="1">
    <location>
        <begin position="109"/>
        <end position="130"/>
    </location>
</feature>
<evidence type="ECO:0000313" key="3">
    <source>
        <dbReference type="Proteomes" id="UP000628017"/>
    </source>
</evidence>
<dbReference type="InterPro" id="IPR029045">
    <property type="entry name" value="ClpP/crotonase-like_dom_sf"/>
</dbReference>
<feature type="transmembrane region" description="Helical" evidence="1">
    <location>
        <begin position="37"/>
        <end position="58"/>
    </location>
</feature>
<dbReference type="AlphaFoldDB" id="A0A916QVK9"/>
<dbReference type="Gene3D" id="3.90.226.10">
    <property type="entry name" value="2-enoyl-CoA Hydratase, Chain A, domain 1"/>
    <property type="match status" value="1"/>
</dbReference>
<accession>A0A916QVK9</accession>
<feature type="transmembrane region" description="Helical" evidence="1">
    <location>
        <begin position="70"/>
        <end position="89"/>
    </location>
</feature>
<protein>
    <submittedName>
        <fullName evidence="2">Uncharacterized protein</fullName>
    </submittedName>
</protein>
<gene>
    <name evidence="2" type="ORF">GCM10011498_14530</name>
</gene>
<comment type="caution">
    <text evidence="2">The sequence shown here is derived from an EMBL/GenBank/DDBJ whole genome shotgun (WGS) entry which is preliminary data.</text>
</comment>
<proteinExistence type="predicted"/>
<keyword evidence="1" id="KW-1133">Transmembrane helix</keyword>
<reference evidence="2" key="2">
    <citation type="submission" date="2020-09" db="EMBL/GenBank/DDBJ databases">
        <authorList>
            <person name="Sun Q."/>
            <person name="Zhou Y."/>
        </authorList>
    </citation>
    <scope>NUCLEOTIDE SEQUENCE</scope>
    <source>
        <strain evidence="2">CGMCC 1.15880</strain>
    </source>
</reference>
<dbReference type="Proteomes" id="UP000628017">
    <property type="component" value="Unassembled WGS sequence"/>
</dbReference>
<evidence type="ECO:0000256" key="1">
    <source>
        <dbReference type="SAM" id="Phobius"/>
    </source>
</evidence>
<reference evidence="2" key="1">
    <citation type="journal article" date="2014" name="Int. J. Syst. Evol. Microbiol.">
        <title>Complete genome sequence of Corynebacterium casei LMG S-19264T (=DSM 44701T), isolated from a smear-ripened cheese.</title>
        <authorList>
            <consortium name="US DOE Joint Genome Institute (JGI-PGF)"/>
            <person name="Walter F."/>
            <person name="Albersmeier A."/>
            <person name="Kalinowski J."/>
            <person name="Ruckert C."/>
        </authorList>
    </citation>
    <scope>NUCLEOTIDE SEQUENCE</scope>
    <source>
        <strain evidence="2">CGMCC 1.15880</strain>
    </source>
</reference>